<organism evidence="1 2">
    <name type="scientific">Nephila pilipes</name>
    <name type="common">Giant wood spider</name>
    <name type="synonym">Nephila maculata</name>
    <dbReference type="NCBI Taxonomy" id="299642"/>
    <lineage>
        <taxon>Eukaryota</taxon>
        <taxon>Metazoa</taxon>
        <taxon>Ecdysozoa</taxon>
        <taxon>Arthropoda</taxon>
        <taxon>Chelicerata</taxon>
        <taxon>Arachnida</taxon>
        <taxon>Araneae</taxon>
        <taxon>Araneomorphae</taxon>
        <taxon>Entelegynae</taxon>
        <taxon>Araneoidea</taxon>
        <taxon>Nephilidae</taxon>
        <taxon>Nephila</taxon>
    </lineage>
</organism>
<sequence>MAISGLTLNNENYDKAVEILKDRFGQKQSDIFAYMNTLLKLQPVQRSNDTSVLPNLYDKINNSMRSLESLGINTDLNGNLLYPILNRCIPVELMLLFNRQQVARDVKEPIVSDLLKFLKDEVEACERSFSEHDESPIEVTKSNYPPFKKTQFASFNKKCTSAATLNLSVRVSDV</sequence>
<evidence type="ECO:0000313" key="2">
    <source>
        <dbReference type="Proteomes" id="UP000887013"/>
    </source>
</evidence>
<name>A0A8X6U3G8_NEPPI</name>
<comment type="caution">
    <text evidence="1">The sequence shown here is derived from an EMBL/GenBank/DDBJ whole genome shotgun (WGS) entry which is preliminary data.</text>
</comment>
<protein>
    <submittedName>
        <fullName evidence="1">Integrase catalytic domain-containing protein</fullName>
    </submittedName>
</protein>
<dbReference type="InterPro" id="IPR005312">
    <property type="entry name" value="DUF1759"/>
</dbReference>
<reference evidence="1" key="1">
    <citation type="submission" date="2020-08" db="EMBL/GenBank/DDBJ databases">
        <title>Multicomponent nature underlies the extraordinary mechanical properties of spider dragline silk.</title>
        <authorList>
            <person name="Kono N."/>
            <person name="Nakamura H."/>
            <person name="Mori M."/>
            <person name="Yoshida Y."/>
            <person name="Ohtoshi R."/>
            <person name="Malay A.D."/>
            <person name="Moran D.A.P."/>
            <person name="Tomita M."/>
            <person name="Numata K."/>
            <person name="Arakawa K."/>
        </authorList>
    </citation>
    <scope>NUCLEOTIDE SEQUENCE</scope>
</reference>
<evidence type="ECO:0000313" key="1">
    <source>
        <dbReference type="EMBL" id="GFT76531.1"/>
    </source>
</evidence>
<dbReference type="Proteomes" id="UP000887013">
    <property type="component" value="Unassembled WGS sequence"/>
</dbReference>
<dbReference type="OrthoDB" id="6431421at2759"/>
<dbReference type="Pfam" id="PF03564">
    <property type="entry name" value="DUF1759"/>
    <property type="match status" value="1"/>
</dbReference>
<proteinExistence type="predicted"/>
<keyword evidence="2" id="KW-1185">Reference proteome</keyword>
<dbReference type="AlphaFoldDB" id="A0A8X6U3G8"/>
<accession>A0A8X6U3G8</accession>
<gene>
    <name evidence="1" type="primary">AVEN_270609_1</name>
    <name evidence="1" type="ORF">NPIL_534751</name>
</gene>
<dbReference type="EMBL" id="BMAW01117713">
    <property type="protein sequence ID" value="GFT76531.1"/>
    <property type="molecule type" value="Genomic_DNA"/>
</dbReference>